<feature type="transmembrane region" description="Helical" evidence="6">
    <location>
        <begin position="288"/>
        <end position="307"/>
    </location>
</feature>
<dbReference type="Gene3D" id="1.20.5.2700">
    <property type="match status" value="2"/>
</dbReference>
<evidence type="ECO:0000256" key="6">
    <source>
        <dbReference type="SAM" id="Phobius"/>
    </source>
</evidence>
<dbReference type="PANTHER" id="PTHR42829">
    <property type="entry name" value="NADH-UBIQUINONE OXIDOREDUCTASE CHAIN 5"/>
    <property type="match status" value="1"/>
</dbReference>
<feature type="transmembrane region" description="Helical" evidence="6">
    <location>
        <begin position="603"/>
        <end position="622"/>
    </location>
</feature>
<keyword evidence="3 6" id="KW-1133">Transmembrane helix</keyword>
<dbReference type="Pfam" id="PF00662">
    <property type="entry name" value="Proton_antipo_N"/>
    <property type="match status" value="1"/>
</dbReference>
<feature type="transmembrane region" description="Helical" evidence="6">
    <location>
        <begin position="653"/>
        <end position="673"/>
    </location>
</feature>
<evidence type="ECO:0000256" key="1">
    <source>
        <dbReference type="ARBA" id="ARBA00004127"/>
    </source>
</evidence>
<feature type="transmembrane region" description="Helical" evidence="6">
    <location>
        <begin position="38"/>
        <end position="59"/>
    </location>
</feature>
<keyword evidence="10" id="KW-1185">Reference proteome</keyword>
<dbReference type="PRINTS" id="PR01434">
    <property type="entry name" value="NADHDHGNASE5"/>
</dbReference>
<feature type="transmembrane region" description="Helical" evidence="6">
    <location>
        <begin position="79"/>
        <end position="105"/>
    </location>
</feature>
<evidence type="ECO:0000259" key="8">
    <source>
        <dbReference type="Pfam" id="PF00662"/>
    </source>
</evidence>
<name>A0ABW5NF09_9SPHI</name>
<organism evidence="9 10">
    <name type="scientific">Sphingobacterium corticis</name>
    <dbReference type="NCBI Taxonomy" id="1812823"/>
    <lineage>
        <taxon>Bacteria</taxon>
        <taxon>Pseudomonadati</taxon>
        <taxon>Bacteroidota</taxon>
        <taxon>Sphingobacteriia</taxon>
        <taxon>Sphingobacteriales</taxon>
        <taxon>Sphingobacteriaceae</taxon>
        <taxon>Sphingobacterium</taxon>
    </lineage>
</organism>
<dbReference type="InterPro" id="IPR003945">
    <property type="entry name" value="NU5C-like"/>
</dbReference>
<feature type="transmembrane region" description="Helical" evidence="6">
    <location>
        <begin position="346"/>
        <end position="368"/>
    </location>
</feature>
<accession>A0ABW5NF09</accession>
<dbReference type="InterPro" id="IPR001750">
    <property type="entry name" value="ND/Mrp_TM"/>
</dbReference>
<evidence type="ECO:0000313" key="10">
    <source>
        <dbReference type="Proteomes" id="UP001597393"/>
    </source>
</evidence>
<evidence type="ECO:0000256" key="4">
    <source>
        <dbReference type="ARBA" id="ARBA00023136"/>
    </source>
</evidence>
<dbReference type="PANTHER" id="PTHR42829:SF2">
    <property type="entry name" value="NADH-UBIQUINONE OXIDOREDUCTASE CHAIN 5"/>
    <property type="match status" value="1"/>
</dbReference>
<keyword evidence="2 5" id="KW-0812">Transmembrane</keyword>
<protein>
    <submittedName>
        <fullName evidence="9">NADH-quinone oxidoreductase subunit L</fullName>
    </submittedName>
</protein>
<evidence type="ECO:0000259" key="7">
    <source>
        <dbReference type="Pfam" id="PF00361"/>
    </source>
</evidence>
<dbReference type="RefSeq" id="WP_380867110.1">
    <property type="nucleotide sequence ID" value="NZ_JBHUMA010000004.1"/>
</dbReference>
<evidence type="ECO:0000256" key="2">
    <source>
        <dbReference type="ARBA" id="ARBA00022692"/>
    </source>
</evidence>
<dbReference type="NCBIfam" id="TIGR01974">
    <property type="entry name" value="NDH_I_L"/>
    <property type="match status" value="1"/>
</dbReference>
<feature type="transmembrane region" description="Helical" evidence="6">
    <location>
        <begin position="314"/>
        <end position="340"/>
    </location>
</feature>
<evidence type="ECO:0000256" key="5">
    <source>
        <dbReference type="RuleBase" id="RU000320"/>
    </source>
</evidence>
<feature type="domain" description="NADH-Ubiquinone oxidoreductase (complex I) chain 5 N-terminal" evidence="8">
    <location>
        <begin position="71"/>
        <end position="120"/>
    </location>
</feature>
<evidence type="ECO:0000256" key="3">
    <source>
        <dbReference type="ARBA" id="ARBA00022989"/>
    </source>
</evidence>
<feature type="transmembrane region" description="Helical" evidence="6">
    <location>
        <begin position="142"/>
        <end position="162"/>
    </location>
</feature>
<dbReference type="NCBIfam" id="NF005141">
    <property type="entry name" value="PRK06590.1"/>
    <property type="match status" value="1"/>
</dbReference>
<feature type="transmembrane region" description="Helical" evidence="6">
    <location>
        <begin position="117"/>
        <end position="136"/>
    </location>
</feature>
<keyword evidence="4 6" id="KW-0472">Membrane</keyword>
<feature type="transmembrane region" description="Helical" evidence="6">
    <location>
        <begin position="431"/>
        <end position="453"/>
    </location>
</feature>
<dbReference type="InterPro" id="IPR018393">
    <property type="entry name" value="NADHpl_OxRdtase_5_subgr"/>
</dbReference>
<gene>
    <name evidence="9" type="primary">nuoL</name>
    <name evidence="9" type="ORF">ACFSQ3_02230</name>
</gene>
<dbReference type="Proteomes" id="UP001597393">
    <property type="component" value="Unassembled WGS sequence"/>
</dbReference>
<feature type="transmembrane region" description="Helical" evidence="6">
    <location>
        <begin position="528"/>
        <end position="548"/>
    </location>
</feature>
<feature type="domain" description="NADH:quinone oxidoreductase/Mrp antiporter transmembrane" evidence="7">
    <location>
        <begin position="137"/>
        <end position="428"/>
    </location>
</feature>
<feature type="transmembrane region" description="Helical" evidence="6">
    <location>
        <begin position="485"/>
        <end position="508"/>
    </location>
</feature>
<dbReference type="PRINTS" id="PR01435">
    <property type="entry name" value="NPOXDRDTASE5"/>
</dbReference>
<proteinExistence type="predicted"/>
<feature type="transmembrane region" description="Helical" evidence="6">
    <location>
        <begin position="261"/>
        <end position="282"/>
    </location>
</feature>
<reference evidence="10" key="1">
    <citation type="journal article" date="2019" name="Int. J. Syst. Evol. Microbiol.">
        <title>The Global Catalogue of Microorganisms (GCM) 10K type strain sequencing project: providing services to taxonomists for standard genome sequencing and annotation.</title>
        <authorList>
            <consortium name="The Broad Institute Genomics Platform"/>
            <consortium name="The Broad Institute Genome Sequencing Center for Infectious Disease"/>
            <person name="Wu L."/>
            <person name="Ma J."/>
        </authorList>
    </citation>
    <scope>NUCLEOTIDE SEQUENCE [LARGE SCALE GENOMIC DNA]</scope>
    <source>
        <strain evidence="10">KCTC 42248</strain>
    </source>
</reference>
<feature type="transmembrane region" description="Helical" evidence="6">
    <location>
        <begin position="389"/>
        <end position="411"/>
    </location>
</feature>
<dbReference type="InterPro" id="IPR001516">
    <property type="entry name" value="Proton_antipo_N"/>
</dbReference>
<sequence length="674" mass="74402">MTNLLNISPSFAALAVLLFPFLGFVYQACLGRKDQSGWAGLIAICLSTICSGLLVFIPVWQHTPIESQINWFTVGTHTFSAGILLNNLTVLMQLLVCVIALPVHIYSRVYMKGDPGLHRYWMYLSLFCFAMLALTIANNLLLMYVCWELVGFASYLLIGFWFTKDAAAQANKKAFIINRIGDLGFLIGIALVYANLGTLNLSELFGSQSPVFEKMSVHHSASWTTYAGLAFFVGAMAKSAQFPLHVWLPDAMEGPTSVSSLIHAATMVAAGVFLLATVFPLFNGTTLLVIAIIGAITALTSAYFALAQQDIKKVLAFSTISQLGFMVVAVGIGAWNAAIFHLVTHAFFKCLLFLCAGAVIHEMAHAFSASGKSTLNPQDMRNMGGLRKFMPSTFILMVVASLALAGFPLTAGFLSKDAIVIASFEWALAHGGAYIIIPIILVLVSFLTAFYIGRMIFKVFFGKIRSWSANDNQVPVFHEAPKMMLFPMAFLAICSLFIIFSFHPASYANAALMRGLLLLSVFPPIESLHMLIPIILISGSAIGWWIGYRWYVKDAYPFKEDNKLVKHALNQGYINEFYQRTWVQGTVLLSDGLYWLDRNIVDGLAIGLAAITRMISTFSAWIDRYIVDGLVNLVAQTGYYLGHLLRWIQNGRLQGYMGFAFTMVLFGILYLVLR</sequence>
<feature type="transmembrane region" description="Helical" evidence="6">
    <location>
        <begin position="183"/>
        <end position="201"/>
    </location>
</feature>
<comment type="subcellular location">
    <subcellularLocation>
        <location evidence="1">Endomembrane system</location>
        <topology evidence="1">Multi-pass membrane protein</topology>
    </subcellularLocation>
    <subcellularLocation>
        <location evidence="5">Membrane</location>
        <topology evidence="5">Multi-pass membrane protein</topology>
    </subcellularLocation>
</comment>
<dbReference type="Pfam" id="PF00361">
    <property type="entry name" value="Proton_antipo_M"/>
    <property type="match status" value="1"/>
</dbReference>
<feature type="transmembrane region" description="Helical" evidence="6">
    <location>
        <begin position="221"/>
        <end position="240"/>
    </location>
</feature>
<evidence type="ECO:0000313" key="9">
    <source>
        <dbReference type="EMBL" id="MFD2597754.1"/>
    </source>
</evidence>
<feature type="transmembrane region" description="Helical" evidence="6">
    <location>
        <begin position="6"/>
        <end position="26"/>
    </location>
</feature>
<dbReference type="EMBL" id="JBHUMA010000004">
    <property type="protein sequence ID" value="MFD2597754.1"/>
    <property type="molecule type" value="Genomic_DNA"/>
</dbReference>
<comment type="caution">
    <text evidence="9">The sequence shown here is derived from an EMBL/GenBank/DDBJ whole genome shotgun (WGS) entry which is preliminary data.</text>
</comment>